<organism evidence="1 2">
    <name type="scientific">Vitis vinifera</name>
    <name type="common">Grape</name>
    <dbReference type="NCBI Taxonomy" id="29760"/>
    <lineage>
        <taxon>Eukaryota</taxon>
        <taxon>Viridiplantae</taxon>
        <taxon>Streptophyta</taxon>
        <taxon>Embryophyta</taxon>
        <taxon>Tracheophyta</taxon>
        <taxon>Spermatophyta</taxon>
        <taxon>Magnoliopsida</taxon>
        <taxon>eudicotyledons</taxon>
        <taxon>Gunneridae</taxon>
        <taxon>Pentapetalae</taxon>
        <taxon>rosids</taxon>
        <taxon>Vitales</taxon>
        <taxon>Vitaceae</taxon>
        <taxon>Viteae</taxon>
        <taxon>Vitis</taxon>
    </lineage>
</organism>
<evidence type="ECO:0000313" key="1">
    <source>
        <dbReference type="EMBL" id="RVW87182.1"/>
    </source>
</evidence>
<accession>A0A438HRU9</accession>
<dbReference type="OrthoDB" id="912093at2759"/>
<dbReference type="Proteomes" id="UP000288805">
    <property type="component" value="Unassembled WGS sequence"/>
</dbReference>
<reference evidence="1 2" key="1">
    <citation type="journal article" date="2018" name="PLoS Genet.">
        <title>Population sequencing reveals clonal diversity and ancestral inbreeding in the grapevine cultivar Chardonnay.</title>
        <authorList>
            <person name="Roach M.J."/>
            <person name="Johnson D.L."/>
            <person name="Bohlmann J."/>
            <person name="van Vuuren H.J."/>
            <person name="Jones S.J."/>
            <person name="Pretorius I.S."/>
            <person name="Schmidt S.A."/>
            <person name="Borneman A.R."/>
        </authorList>
    </citation>
    <scope>NUCLEOTIDE SEQUENCE [LARGE SCALE GENOMIC DNA]</scope>
    <source>
        <strain evidence="2">cv. Chardonnay</strain>
        <tissue evidence="1">Leaf</tissue>
    </source>
</reference>
<evidence type="ECO:0000313" key="2">
    <source>
        <dbReference type="Proteomes" id="UP000288805"/>
    </source>
</evidence>
<sequence>MPGAPKLPETSDIDVLDRNFSFLVIIMKHGRCAYKNVQKYTQLELTMTIVGLSISFITTSSYGDSDCGNTRGNCSVKRATSEETNALAAKSWRRRTCSKASIGTAGFVLLWELFWSCRPCLLRLNTSLVAVRVEWRAVGHMLSHWDGFMGHRLGYQVGIRFHHRLDWTQSAPHTAAARLAVVLLKWETAALSQPRSPSTHGYEWGHEPCGPIVEAEAEMCCLLNYAATGLSGFSCTNTMMMLKLFLSPTTQMSSKSCVSDGDEDLEAQLSPSTAAGNPCRNRWRSIFLKLQAHQIFISILSDPRRSISLADISSASFYAPVRSSDGDDYEVSSSFQ</sequence>
<proteinExistence type="predicted"/>
<comment type="caution">
    <text evidence="1">The sequence shown here is derived from an EMBL/GenBank/DDBJ whole genome shotgun (WGS) entry which is preliminary data.</text>
</comment>
<gene>
    <name evidence="1" type="ORF">CK203_026963</name>
</gene>
<protein>
    <submittedName>
        <fullName evidence="1">Uncharacterized protein</fullName>
    </submittedName>
</protein>
<dbReference type="EMBL" id="QGNW01000186">
    <property type="protein sequence ID" value="RVW87182.1"/>
    <property type="molecule type" value="Genomic_DNA"/>
</dbReference>
<dbReference type="AlphaFoldDB" id="A0A438HRU9"/>
<name>A0A438HRU9_VITVI</name>